<dbReference type="RefSeq" id="WP_341403511.1">
    <property type="nucleotide sequence ID" value="NZ_JBBUKT010000002.1"/>
</dbReference>
<keyword evidence="5" id="KW-0408">Iron</keyword>
<dbReference type="NCBIfam" id="TIGR00216">
    <property type="entry name" value="ispH_lytB"/>
    <property type="match status" value="1"/>
</dbReference>
<dbReference type="Gene3D" id="3.40.50.11270">
    <property type="match status" value="1"/>
</dbReference>
<organism evidence="9 10">
    <name type="scientific">Luteolibacter soli</name>
    <dbReference type="NCBI Taxonomy" id="3135280"/>
    <lineage>
        <taxon>Bacteria</taxon>
        <taxon>Pseudomonadati</taxon>
        <taxon>Verrucomicrobiota</taxon>
        <taxon>Verrucomicrobiia</taxon>
        <taxon>Verrucomicrobiales</taxon>
        <taxon>Verrucomicrobiaceae</taxon>
        <taxon>Luteolibacter</taxon>
    </lineage>
</organism>
<sequence>MSEAAPKRPRVNVRRPDVMTQVNAEVERHYRSSIVERIRANGGEITLGNTTVRLAQQFGFCYGVERAIDLAYAARRVFPDNRIFLIGEIIHNPEVNRQLVDMGIVSLPWKQLTNDYDQLTAEDVVIVPAFGAPTNFMEKIEELGCYVVDTTCGDVMKVWRRVRGYAKDGITSIIHGKAGHEETQATASRALGEDGKGHYLIVLTLEETDIVCRYIREGGDRETLLKRFPHAVSPGFDPDLHLKKVGVANQTTMLKSETEEIQRRVRAAVVARDGSSESFQVFDTICGATQERQDALFEMLRRPMDMLFVVGGYNSSNTTHLVEIGEQALPTFFIRNAQCLQSLEQIVHFDLHEKSEITSGYPGALLGEAPAVIGITAGASCPNNLIEDTIFRIFEMRGVPKEQVKAV</sequence>
<evidence type="ECO:0000256" key="7">
    <source>
        <dbReference type="ARBA" id="ARBA00046313"/>
    </source>
</evidence>
<comment type="caution">
    <text evidence="9">The sequence shown here is derived from an EMBL/GenBank/DDBJ whole genome shotgun (WGS) entry which is preliminary data.</text>
</comment>
<proteinExistence type="predicted"/>
<comment type="pathway">
    <text evidence="8">Isoprenoid biosynthesis; dimethylallyl diphosphate biosynthesis; dimethylallyl diphosphate from (2E)-4-hydroxy-3-methylbutenyl diphosphate: step 1/1.</text>
</comment>
<evidence type="ECO:0000256" key="1">
    <source>
        <dbReference type="ARBA" id="ARBA00001966"/>
    </source>
</evidence>
<evidence type="ECO:0000256" key="4">
    <source>
        <dbReference type="ARBA" id="ARBA00023002"/>
    </source>
</evidence>
<evidence type="ECO:0000313" key="9">
    <source>
        <dbReference type="EMBL" id="MEK7950097.1"/>
    </source>
</evidence>
<keyword evidence="4 9" id="KW-0560">Oxidoreductase</keyword>
<comment type="pathway">
    <text evidence="7">Isoprenoid biosynthesis; isopentenyl diphosphate biosynthesis via DXP pathway; isopentenyl diphosphate from 1-deoxy-D-xylulose 5-phosphate: step 6/6.</text>
</comment>
<keyword evidence="3" id="KW-0479">Metal-binding</keyword>
<dbReference type="Gene3D" id="3.40.1010.20">
    <property type="entry name" value="4-hydroxy-3-methylbut-2-enyl diphosphate reductase, catalytic domain"/>
    <property type="match status" value="2"/>
</dbReference>
<dbReference type="CDD" id="cd13944">
    <property type="entry name" value="lytB_ispH"/>
    <property type="match status" value="1"/>
</dbReference>
<gene>
    <name evidence="9" type="ORF">WKV53_06310</name>
</gene>
<dbReference type="NCBIfam" id="NF009911">
    <property type="entry name" value="PRK13371.1"/>
    <property type="match status" value="1"/>
</dbReference>
<dbReference type="GO" id="GO:0051745">
    <property type="term" value="F:4-hydroxy-3-methylbut-2-enyl diphosphate reductase activity"/>
    <property type="evidence" value="ECO:0007669"/>
    <property type="project" value="UniProtKB-EC"/>
</dbReference>
<protein>
    <submittedName>
        <fullName evidence="9">4-hydroxy-3-methylbut-2-enyl diphosphate reductase</fullName>
        <ecNumber evidence="9">1.17.7.4</ecNumber>
    </submittedName>
</protein>
<dbReference type="Proteomes" id="UP001371305">
    <property type="component" value="Unassembled WGS sequence"/>
</dbReference>
<keyword evidence="6" id="KW-0411">Iron-sulfur</keyword>
<dbReference type="EC" id="1.17.7.4" evidence="9"/>
<keyword evidence="2" id="KW-0004">4Fe-4S</keyword>
<evidence type="ECO:0000256" key="3">
    <source>
        <dbReference type="ARBA" id="ARBA00022723"/>
    </source>
</evidence>
<evidence type="ECO:0000256" key="6">
    <source>
        <dbReference type="ARBA" id="ARBA00023014"/>
    </source>
</evidence>
<dbReference type="PANTHER" id="PTHR31619">
    <property type="entry name" value="4-HYDROXY-3-METHYLBUT-2-ENYL DIPHOSPHATE REDUCTASE, CHLOROPLASTIC"/>
    <property type="match status" value="1"/>
</dbReference>
<keyword evidence="10" id="KW-1185">Reference proteome</keyword>
<evidence type="ECO:0000313" key="10">
    <source>
        <dbReference type="Proteomes" id="UP001371305"/>
    </source>
</evidence>
<evidence type="ECO:0000256" key="2">
    <source>
        <dbReference type="ARBA" id="ARBA00022485"/>
    </source>
</evidence>
<dbReference type="PANTHER" id="PTHR31619:SF5">
    <property type="entry name" value="4-HYDROXY-3-METHYLBUT-2-ENYL DIPHOSPHATE REDUCTASE, CHLOROPLASTIC"/>
    <property type="match status" value="1"/>
</dbReference>
<evidence type="ECO:0000256" key="5">
    <source>
        <dbReference type="ARBA" id="ARBA00023004"/>
    </source>
</evidence>
<accession>A0ABU9AQV7</accession>
<dbReference type="EMBL" id="JBBUKT010000002">
    <property type="protein sequence ID" value="MEK7950097.1"/>
    <property type="molecule type" value="Genomic_DNA"/>
</dbReference>
<dbReference type="InterPro" id="IPR003451">
    <property type="entry name" value="LytB/IspH"/>
</dbReference>
<name>A0ABU9AQV7_9BACT</name>
<evidence type="ECO:0000256" key="8">
    <source>
        <dbReference type="ARBA" id="ARBA00046314"/>
    </source>
</evidence>
<dbReference type="Pfam" id="PF02401">
    <property type="entry name" value="LYTB"/>
    <property type="match status" value="1"/>
</dbReference>
<comment type="cofactor">
    <cofactor evidence="1">
        <name>[4Fe-4S] cluster</name>
        <dbReference type="ChEBI" id="CHEBI:49883"/>
    </cofactor>
</comment>
<reference evidence="9 10" key="1">
    <citation type="submission" date="2024-04" db="EMBL/GenBank/DDBJ databases">
        <title>Luteolibacter sp. isolated from soil.</title>
        <authorList>
            <person name="An J."/>
        </authorList>
    </citation>
    <scope>NUCLEOTIDE SEQUENCE [LARGE SCALE GENOMIC DNA]</scope>
    <source>
        <strain evidence="9 10">Y139</strain>
    </source>
</reference>